<accession>A0ABU3TR83</accession>
<dbReference type="EMBL" id="JAVNWW010000001">
    <property type="protein sequence ID" value="MDU0808391.1"/>
    <property type="molecule type" value="Genomic_DNA"/>
</dbReference>
<dbReference type="Proteomes" id="UP001249959">
    <property type="component" value="Unassembled WGS sequence"/>
</dbReference>
<dbReference type="InterPro" id="IPR000801">
    <property type="entry name" value="Esterase-like"/>
</dbReference>
<dbReference type="InterPro" id="IPR029058">
    <property type="entry name" value="AB_hydrolase_fold"/>
</dbReference>
<dbReference type="PANTHER" id="PTHR43037:SF1">
    <property type="entry name" value="BLL1128 PROTEIN"/>
    <property type="match status" value="1"/>
</dbReference>
<feature type="chain" id="PRO_5045489676" evidence="2">
    <location>
        <begin position="19"/>
        <end position="251"/>
    </location>
</feature>
<evidence type="ECO:0000313" key="4">
    <source>
        <dbReference type="Proteomes" id="UP001249959"/>
    </source>
</evidence>
<organism evidence="3 4">
    <name type="scientific">Aquirufa regiilacus</name>
    <dbReference type="NCBI Taxonomy" id="3024868"/>
    <lineage>
        <taxon>Bacteria</taxon>
        <taxon>Pseudomonadati</taxon>
        <taxon>Bacteroidota</taxon>
        <taxon>Cytophagia</taxon>
        <taxon>Cytophagales</taxon>
        <taxon>Flectobacillaceae</taxon>
        <taxon>Aquirufa</taxon>
    </lineage>
</organism>
<reference evidence="3 4" key="1">
    <citation type="submission" date="2023-09" db="EMBL/GenBank/DDBJ databases">
        <title>Aquirufa genomes.</title>
        <authorList>
            <person name="Pitt A."/>
        </authorList>
    </citation>
    <scope>NUCLEOTIDE SEQUENCE [LARGE SCALE GENOMIC DNA]</scope>
    <source>
        <strain evidence="3 4">LEOWEIH-7C</strain>
    </source>
</reference>
<sequence>MKKLLVLLLLAFASHAQSSFEKKSFETKEGQVLPYQILLPKDYKPGKKYPLLVVLHGAGERGTDNEAQMKYGKSVFLDSLNRINFQAIVIFPQCPKESYWSSVKINRSTVPTTFIFDYSAPINWPLQAVIDLVKSIKHDKSRTYIMGLSMGGMGTMEAVSRYPKMFAAANPICGGADLSYVSKYAKRVPLWVHHGDADIVVPVRHSRELVKAVQDQGAEIKYSEYAGVNHNSWDNAFKQPELLSWIFSHRK</sequence>
<evidence type="ECO:0000313" key="3">
    <source>
        <dbReference type="EMBL" id="MDU0808391.1"/>
    </source>
</evidence>
<evidence type="ECO:0000256" key="2">
    <source>
        <dbReference type="SAM" id="SignalP"/>
    </source>
</evidence>
<dbReference type="SUPFAM" id="SSF53474">
    <property type="entry name" value="alpha/beta-Hydrolases"/>
    <property type="match status" value="1"/>
</dbReference>
<keyword evidence="4" id="KW-1185">Reference proteome</keyword>
<dbReference type="RefSeq" id="WP_315575245.1">
    <property type="nucleotide sequence ID" value="NZ_JARDXH010000002.1"/>
</dbReference>
<feature type="signal peptide" evidence="2">
    <location>
        <begin position="1"/>
        <end position="18"/>
    </location>
</feature>
<dbReference type="PANTHER" id="PTHR43037">
    <property type="entry name" value="UNNAMED PRODUCT-RELATED"/>
    <property type="match status" value="1"/>
</dbReference>
<dbReference type="GO" id="GO:0016787">
    <property type="term" value="F:hydrolase activity"/>
    <property type="evidence" value="ECO:0007669"/>
    <property type="project" value="UniProtKB-KW"/>
</dbReference>
<keyword evidence="1 2" id="KW-0732">Signal</keyword>
<evidence type="ECO:0000256" key="1">
    <source>
        <dbReference type="ARBA" id="ARBA00022729"/>
    </source>
</evidence>
<dbReference type="InterPro" id="IPR050955">
    <property type="entry name" value="Plant_Biomass_Hydrol_Est"/>
</dbReference>
<name>A0ABU3TR83_9BACT</name>
<dbReference type="Gene3D" id="3.40.50.1820">
    <property type="entry name" value="alpha/beta hydrolase"/>
    <property type="match status" value="1"/>
</dbReference>
<comment type="caution">
    <text evidence="3">The sequence shown here is derived from an EMBL/GenBank/DDBJ whole genome shotgun (WGS) entry which is preliminary data.</text>
</comment>
<protein>
    <submittedName>
        <fullName evidence="3">Alpha/beta hydrolase-fold protein</fullName>
    </submittedName>
</protein>
<gene>
    <name evidence="3" type="ORF">PQG45_05010</name>
</gene>
<dbReference type="Pfam" id="PF00756">
    <property type="entry name" value="Esterase"/>
    <property type="match status" value="1"/>
</dbReference>
<proteinExistence type="predicted"/>
<keyword evidence="3" id="KW-0378">Hydrolase</keyword>